<dbReference type="EMBL" id="ML122253">
    <property type="protein sequence ID" value="RPD64694.1"/>
    <property type="molecule type" value="Genomic_DNA"/>
</dbReference>
<accession>A0A5C2SN44</accession>
<name>A0A5C2SN44_9APHY</name>
<dbReference type="OrthoDB" id="2921803at2759"/>
<evidence type="ECO:0008006" key="3">
    <source>
        <dbReference type="Google" id="ProtNLM"/>
    </source>
</evidence>
<dbReference type="Proteomes" id="UP000313359">
    <property type="component" value="Unassembled WGS sequence"/>
</dbReference>
<reference evidence="1" key="1">
    <citation type="journal article" date="2018" name="Genome Biol. Evol.">
        <title>Genomics and development of Lentinus tigrinus, a white-rot wood-decaying mushroom with dimorphic fruiting bodies.</title>
        <authorList>
            <person name="Wu B."/>
            <person name="Xu Z."/>
            <person name="Knudson A."/>
            <person name="Carlson A."/>
            <person name="Chen N."/>
            <person name="Kovaka S."/>
            <person name="LaButti K."/>
            <person name="Lipzen A."/>
            <person name="Pennachio C."/>
            <person name="Riley R."/>
            <person name="Schakwitz W."/>
            <person name="Umezawa K."/>
            <person name="Ohm R.A."/>
            <person name="Grigoriev I.V."/>
            <person name="Nagy L.G."/>
            <person name="Gibbons J."/>
            <person name="Hibbett D."/>
        </authorList>
    </citation>
    <scope>NUCLEOTIDE SEQUENCE [LARGE SCALE GENOMIC DNA]</scope>
    <source>
        <strain evidence="1">ALCF2SS1-6</strain>
    </source>
</reference>
<gene>
    <name evidence="1" type="ORF">L227DRAFT_265779</name>
</gene>
<evidence type="ECO:0000313" key="2">
    <source>
        <dbReference type="Proteomes" id="UP000313359"/>
    </source>
</evidence>
<dbReference type="AlphaFoldDB" id="A0A5C2SN44"/>
<protein>
    <recommendedName>
        <fullName evidence="3">F-box domain-containing protein</fullName>
    </recommendedName>
</protein>
<organism evidence="1 2">
    <name type="scientific">Lentinus tigrinus ALCF2SS1-6</name>
    <dbReference type="NCBI Taxonomy" id="1328759"/>
    <lineage>
        <taxon>Eukaryota</taxon>
        <taxon>Fungi</taxon>
        <taxon>Dikarya</taxon>
        <taxon>Basidiomycota</taxon>
        <taxon>Agaricomycotina</taxon>
        <taxon>Agaricomycetes</taxon>
        <taxon>Polyporales</taxon>
        <taxon>Polyporaceae</taxon>
        <taxon>Lentinus</taxon>
    </lineage>
</organism>
<sequence length="456" mass="51683">MDLLSFNAKSILGKNKLMRYFRGTQPLTPSAPSTATTTQGTKQLDIDTVYAVLEHVKSDKDLLKACSLVCKAWEPPSQSNLFRTLKVYDWPKSSSLGFLHFDNFLSTSPRIAAYILHLELEGEQSPLHVNTESGFMAETYSTISVQFMERMLSKLPMLQSLRLYHVRLSDPAPSRNVLHALQRFHYVDVPSRLQSRTFPALLSVLALFPSIDHLILHGNWAPAESDEDKMEQILKFPGAVEIRAIDLSDLGPHIVAPILHAVGEDVTLERFHTFAIRVRNEAIVPIFGSFLHRVRDSMQNLRLDLSWYRHGKDSNAWKSLRLSEYSALTSLVLSLAGPSTTRKKVDHMSLRLSTFVDVLKQGTPPSLRRVTLHVDVKDDDDCVFLLDWGDLDRTLCRIPSLASFVFHTGTPSRGYISQAKPRFSKRFASLVPKAHERGIVEIRERDHYVHFDNVPC</sequence>
<keyword evidence="2" id="KW-1185">Reference proteome</keyword>
<evidence type="ECO:0000313" key="1">
    <source>
        <dbReference type="EMBL" id="RPD64694.1"/>
    </source>
</evidence>
<proteinExistence type="predicted"/>